<keyword evidence="4 6" id="KW-0472">Membrane</keyword>
<keyword evidence="2 6" id="KW-0812">Transmembrane</keyword>
<dbReference type="GO" id="GO:0038023">
    <property type="term" value="F:signaling receptor activity"/>
    <property type="evidence" value="ECO:0007669"/>
    <property type="project" value="TreeGrafter"/>
</dbReference>
<feature type="transmembrane region" description="Helical" evidence="6">
    <location>
        <begin position="489"/>
        <end position="506"/>
    </location>
</feature>
<evidence type="ECO:0000313" key="8">
    <source>
        <dbReference type="Proteomes" id="UP000044841"/>
    </source>
</evidence>
<name>A0A0K6FNZ5_9AGAM</name>
<reference evidence="7 8" key="1">
    <citation type="submission" date="2015-07" db="EMBL/GenBank/DDBJ databases">
        <authorList>
            <person name="Noorani M."/>
        </authorList>
    </citation>
    <scope>NUCLEOTIDE SEQUENCE [LARGE SCALE GENOMIC DNA]</scope>
    <source>
        <strain evidence="7">BBA 69670</strain>
    </source>
</reference>
<dbReference type="PANTHER" id="PTHR20855:SF97">
    <property type="entry name" value="ADIPOR-LIKE RECEPTOR IZH3-RELATED"/>
    <property type="match status" value="1"/>
</dbReference>
<dbReference type="GO" id="GO:0046872">
    <property type="term" value="F:metal ion binding"/>
    <property type="evidence" value="ECO:0007669"/>
    <property type="project" value="UniProtKB-KW"/>
</dbReference>
<evidence type="ECO:0000313" key="7">
    <source>
        <dbReference type="EMBL" id="CUA67719.1"/>
    </source>
</evidence>
<keyword evidence="8" id="KW-1185">Reference proteome</keyword>
<proteinExistence type="predicted"/>
<feature type="transmembrane region" description="Helical" evidence="6">
    <location>
        <begin position="549"/>
        <end position="567"/>
    </location>
</feature>
<dbReference type="GO" id="GO:0016020">
    <property type="term" value="C:membrane"/>
    <property type="evidence" value="ECO:0007669"/>
    <property type="project" value="UniProtKB-SubCell"/>
</dbReference>
<evidence type="ECO:0000256" key="6">
    <source>
        <dbReference type="SAM" id="Phobius"/>
    </source>
</evidence>
<dbReference type="AlphaFoldDB" id="A0A0K6FNZ5"/>
<keyword evidence="5" id="KW-0862">Zinc</keyword>
<comment type="subcellular location">
    <subcellularLocation>
        <location evidence="1">Membrane</location>
        <topology evidence="1">Multi-pass membrane protein</topology>
    </subcellularLocation>
</comment>
<evidence type="ECO:0000256" key="2">
    <source>
        <dbReference type="ARBA" id="ARBA00022692"/>
    </source>
</evidence>
<evidence type="ECO:0000256" key="3">
    <source>
        <dbReference type="ARBA" id="ARBA00022989"/>
    </source>
</evidence>
<dbReference type="Pfam" id="PF03006">
    <property type="entry name" value="HlyIII"/>
    <property type="match status" value="1"/>
</dbReference>
<keyword evidence="5" id="KW-0479">Metal-binding</keyword>
<evidence type="ECO:0000256" key="5">
    <source>
        <dbReference type="PIRSR" id="PIRSR604254-1"/>
    </source>
</evidence>
<dbReference type="GO" id="GO:0006882">
    <property type="term" value="P:intracellular zinc ion homeostasis"/>
    <property type="evidence" value="ECO:0007669"/>
    <property type="project" value="TreeGrafter"/>
</dbReference>
<feature type="transmembrane region" description="Helical" evidence="6">
    <location>
        <begin position="371"/>
        <end position="390"/>
    </location>
</feature>
<dbReference type="InterPro" id="IPR004254">
    <property type="entry name" value="AdipoR/HlyIII-related"/>
</dbReference>
<gene>
    <name evidence="7" type="ORF">RSOLAG22IIIB_07556</name>
</gene>
<protein>
    <recommendedName>
        <fullName evidence="9">HlyIII-domain-containing protein</fullName>
    </recommendedName>
</protein>
<feature type="transmembrane region" description="Helical" evidence="6">
    <location>
        <begin position="464"/>
        <end position="482"/>
    </location>
</feature>
<sequence length="619" mass="69744">MDTSRRAPHARRLSVPMMHNSRFNQRTRFNTFRRKRQPISRAALKSLAPLNLDIPASSVTAPPLHTDPTPPHSLYLAVLSHLAELEARLNSSSSALELLHQLRDEVAAYFPSPVEETDKDILEYDFEYDFGIRNAFDFDFGSALDLHLDLDWRSRYAHLTTELSTLSLDEAKNKMYALSTQSYDDAKSKFDSLKNRFVGEVRRWADGALPNIPTLPNMPDMHMPNISALPMAIPDLHARLNELRAALPADLSSATDKLVSFVESLIEDDADGDVSWVDTRWKGLNIHPRPGAEDIVPEEKGKERNKDAHTLALEKSQGGKKLIRYRDLPETWKNNEFVCGGYRFIPGAKWSALVFSMFQLHNETANIQTHLIPLLAILSIIPLPWALMFAQHPFLSNLPSFSQSDLPSFGFTPLPPSPADPIPKFLFLLAAAACLTCSTIWHTLAGCSDLWLLEAGARIDYVGIGWLISASVSGVMYYGFACQPVIMRFYISIAIMTGIAGSILPFQGWFNERRNKKWRIAFFLLCACSAMVPLGHLSYKHSFSRMWEFFGPVVPSLVSYLTGLAFYATHFPECCFPGWFDWAGSHAIWHVFIVIAIREHWKATAVFHETSHAFSCVAR</sequence>
<dbReference type="EMBL" id="CYGV01000213">
    <property type="protein sequence ID" value="CUA67719.1"/>
    <property type="molecule type" value="Genomic_DNA"/>
</dbReference>
<evidence type="ECO:0000256" key="1">
    <source>
        <dbReference type="ARBA" id="ARBA00004141"/>
    </source>
</evidence>
<feature type="binding site" evidence="5">
    <location>
        <position position="590"/>
    </location>
    <ligand>
        <name>Zn(2+)</name>
        <dbReference type="ChEBI" id="CHEBI:29105"/>
    </ligand>
</feature>
<feature type="transmembrane region" description="Helical" evidence="6">
    <location>
        <begin position="579"/>
        <end position="597"/>
    </location>
</feature>
<accession>A0A0K6FNZ5</accession>
<organism evidence="7 8">
    <name type="scientific">Rhizoctonia solani</name>
    <dbReference type="NCBI Taxonomy" id="456999"/>
    <lineage>
        <taxon>Eukaryota</taxon>
        <taxon>Fungi</taxon>
        <taxon>Dikarya</taxon>
        <taxon>Basidiomycota</taxon>
        <taxon>Agaricomycotina</taxon>
        <taxon>Agaricomycetes</taxon>
        <taxon>Cantharellales</taxon>
        <taxon>Ceratobasidiaceae</taxon>
        <taxon>Rhizoctonia</taxon>
    </lineage>
</organism>
<dbReference type="PANTHER" id="PTHR20855">
    <property type="entry name" value="ADIPOR/PROGESTIN RECEPTOR-RELATED"/>
    <property type="match status" value="1"/>
</dbReference>
<feature type="transmembrane region" description="Helical" evidence="6">
    <location>
        <begin position="425"/>
        <end position="444"/>
    </location>
</feature>
<evidence type="ECO:0000256" key="4">
    <source>
        <dbReference type="ARBA" id="ARBA00023136"/>
    </source>
</evidence>
<keyword evidence="3 6" id="KW-1133">Transmembrane helix</keyword>
<evidence type="ECO:0008006" key="9">
    <source>
        <dbReference type="Google" id="ProtNLM"/>
    </source>
</evidence>
<feature type="binding site" evidence="5">
    <location>
        <position position="586"/>
    </location>
    <ligand>
        <name>Zn(2+)</name>
        <dbReference type="ChEBI" id="CHEBI:29105"/>
    </ligand>
</feature>
<dbReference type="Proteomes" id="UP000044841">
    <property type="component" value="Unassembled WGS sequence"/>
</dbReference>
<feature type="transmembrane region" description="Helical" evidence="6">
    <location>
        <begin position="518"/>
        <end position="537"/>
    </location>
</feature>
<feature type="binding site" evidence="5">
    <location>
        <position position="442"/>
    </location>
    <ligand>
        <name>Zn(2+)</name>
        <dbReference type="ChEBI" id="CHEBI:29105"/>
    </ligand>
</feature>